<accession>A0ABY7NSJ8</accession>
<feature type="domain" description="HTH tetR-type" evidence="5">
    <location>
        <begin position="63"/>
        <end position="122"/>
    </location>
</feature>
<dbReference type="InterPro" id="IPR001647">
    <property type="entry name" value="HTH_TetR"/>
</dbReference>
<dbReference type="EMBL" id="CP115174">
    <property type="protein sequence ID" value="WBO24348.1"/>
    <property type="molecule type" value="Genomic_DNA"/>
</dbReference>
<evidence type="ECO:0000313" key="7">
    <source>
        <dbReference type="Proteomes" id="UP001210865"/>
    </source>
</evidence>
<evidence type="ECO:0000256" key="2">
    <source>
        <dbReference type="ARBA" id="ARBA00023125"/>
    </source>
</evidence>
<evidence type="ECO:0000256" key="1">
    <source>
        <dbReference type="ARBA" id="ARBA00023015"/>
    </source>
</evidence>
<organism evidence="6 7">
    <name type="scientific">Sphingomonas abietis</name>
    <dbReference type="NCBI Taxonomy" id="3012344"/>
    <lineage>
        <taxon>Bacteria</taxon>
        <taxon>Pseudomonadati</taxon>
        <taxon>Pseudomonadota</taxon>
        <taxon>Alphaproteobacteria</taxon>
        <taxon>Sphingomonadales</taxon>
        <taxon>Sphingomonadaceae</taxon>
        <taxon>Sphingomonas</taxon>
    </lineage>
</organism>
<dbReference type="InterPro" id="IPR050109">
    <property type="entry name" value="HTH-type_TetR-like_transc_reg"/>
</dbReference>
<protein>
    <submittedName>
        <fullName evidence="6">TetR/AcrR family transcriptional regulator</fullName>
    </submittedName>
</protein>
<evidence type="ECO:0000313" key="6">
    <source>
        <dbReference type="EMBL" id="WBO24348.1"/>
    </source>
</evidence>
<evidence type="ECO:0000256" key="4">
    <source>
        <dbReference type="PROSITE-ProRule" id="PRU00335"/>
    </source>
</evidence>
<reference evidence="6 7" key="1">
    <citation type="submission" date="2022-12" db="EMBL/GenBank/DDBJ databases">
        <title>Sphingomonas abieness sp. nov., an endophytic bacterium isolated from Abies koreana.</title>
        <authorList>
            <person name="Jiang L."/>
            <person name="Lee J."/>
        </authorList>
    </citation>
    <scope>NUCLEOTIDE SEQUENCE [LARGE SCALE GENOMIC DNA]</scope>
    <source>
        <strain evidence="7">PAMB 00755</strain>
    </source>
</reference>
<keyword evidence="2 4" id="KW-0238">DNA-binding</keyword>
<name>A0ABY7NSJ8_9SPHN</name>
<dbReference type="PROSITE" id="PS50977">
    <property type="entry name" value="HTH_TETR_2"/>
    <property type="match status" value="1"/>
</dbReference>
<dbReference type="Pfam" id="PF21597">
    <property type="entry name" value="TetR_C_43"/>
    <property type="match status" value="1"/>
</dbReference>
<dbReference type="PANTHER" id="PTHR30055:SF234">
    <property type="entry name" value="HTH-TYPE TRANSCRIPTIONAL REGULATOR BETI"/>
    <property type="match status" value="1"/>
</dbReference>
<dbReference type="InterPro" id="IPR009057">
    <property type="entry name" value="Homeodomain-like_sf"/>
</dbReference>
<feature type="DNA-binding region" description="H-T-H motif" evidence="4">
    <location>
        <begin position="85"/>
        <end position="104"/>
    </location>
</feature>
<sequence length="238" mass="25652">MTKTVRPPSERGGLLSGAFMIYSESKWGVAPYLSGENPHIVKVESMGVDLSAPPSRPMRADARRNREAILAAARGAFASEGVLASLDGIAIKAGVGNATLYRNFPTREDLLAAVMEADLADAQAHAATLLRDHPPREALAEWLIWLTWHLRIWHDLPQCVAEAQTATGASKNPAVSLLVEETANLVERARAAGMALNAVSANEVFELITALSWAVDRFGDDETAARRRVELATVGIFT</sequence>
<dbReference type="PANTHER" id="PTHR30055">
    <property type="entry name" value="HTH-TYPE TRANSCRIPTIONAL REGULATOR RUTR"/>
    <property type="match status" value="1"/>
</dbReference>
<keyword evidence="7" id="KW-1185">Reference proteome</keyword>
<dbReference type="Proteomes" id="UP001210865">
    <property type="component" value="Chromosome"/>
</dbReference>
<keyword evidence="1" id="KW-0805">Transcription regulation</keyword>
<dbReference type="InterPro" id="IPR049445">
    <property type="entry name" value="TetR_SbtR-like_C"/>
</dbReference>
<proteinExistence type="predicted"/>
<evidence type="ECO:0000256" key="3">
    <source>
        <dbReference type="ARBA" id="ARBA00023163"/>
    </source>
</evidence>
<gene>
    <name evidence="6" type="ORF">PBT88_09720</name>
</gene>
<dbReference type="PRINTS" id="PR00455">
    <property type="entry name" value="HTHTETR"/>
</dbReference>
<keyword evidence="3" id="KW-0804">Transcription</keyword>
<evidence type="ECO:0000259" key="5">
    <source>
        <dbReference type="PROSITE" id="PS50977"/>
    </source>
</evidence>
<dbReference type="RefSeq" id="WP_270078975.1">
    <property type="nucleotide sequence ID" value="NZ_CP115174.1"/>
</dbReference>
<dbReference type="Gene3D" id="1.10.357.10">
    <property type="entry name" value="Tetracycline Repressor, domain 2"/>
    <property type="match status" value="1"/>
</dbReference>
<dbReference type="Pfam" id="PF00440">
    <property type="entry name" value="TetR_N"/>
    <property type="match status" value="1"/>
</dbReference>
<dbReference type="SUPFAM" id="SSF46689">
    <property type="entry name" value="Homeodomain-like"/>
    <property type="match status" value="1"/>
</dbReference>